<dbReference type="EMBL" id="FPKV01000001">
    <property type="protein sequence ID" value="SFZ90257.1"/>
    <property type="molecule type" value="Genomic_DNA"/>
</dbReference>
<keyword evidence="2" id="KW-1185">Reference proteome</keyword>
<reference evidence="1 2" key="1">
    <citation type="submission" date="2016-10" db="EMBL/GenBank/DDBJ databases">
        <authorList>
            <person name="de Groot N.N."/>
        </authorList>
    </citation>
    <scope>NUCLEOTIDE SEQUENCE [LARGE SCALE GENOMIC DNA]</scope>
    <source>
        <strain evidence="1 2">DSM 18180</strain>
    </source>
</reference>
<sequence length="71" mass="8662">MLKKKNDYSVIVFLENETKPKKWEFVHKLNGFSMFLNKKHPTWLYMNVYNRRSSAFMKQFKKGVFVPPFIE</sequence>
<evidence type="ECO:0000313" key="1">
    <source>
        <dbReference type="EMBL" id="SFZ90257.1"/>
    </source>
</evidence>
<proteinExistence type="predicted"/>
<dbReference type="Proteomes" id="UP000182544">
    <property type="component" value="Unassembled WGS sequence"/>
</dbReference>
<accession>A0A1K2ICY4</accession>
<name>A0A1K2ICY4_9FLAO</name>
<dbReference type="AlphaFoldDB" id="A0A1K2ICY4"/>
<organism evidence="1 2">
    <name type="scientific">Flaviramulus basaltis</name>
    <dbReference type="NCBI Taxonomy" id="369401"/>
    <lineage>
        <taxon>Bacteria</taxon>
        <taxon>Pseudomonadati</taxon>
        <taxon>Bacteroidota</taxon>
        <taxon>Flavobacteriia</taxon>
        <taxon>Flavobacteriales</taxon>
        <taxon>Flavobacteriaceae</taxon>
        <taxon>Flaviramulus</taxon>
    </lineage>
</organism>
<evidence type="ECO:0000313" key="2">
    <source>
        <dbReference type="Proteomes" id="UP000182544"/>
    </source>
</evidence>
<protein>
    <submittedName>
        <fullName evidence="1">Uncharacterized protein</fullName>
    </submittedName>
</protein>
<dbReference type="STRING" id="369401.SAMN05428642_101830"/>
<gene>
    <name evidence="1" type="ORF">SAMN05428642_101830</name>
</gene>